<reference evidence="1 4" key="2">
    <citation type="journal article" date="2019" name="Emerg. Microbes Infect.">
        <title>Comprehensive subspecies identification of 175 nontuberculous mycobacteria species based on 7547 genomic profiles.</title>
        <authorList>
            <person name="Matsumoto Y."/>
            <person name="Kinjo T."/>
            <person name="Motooka D."/>
            <person name="Nabeya D."/>
            <person name="Jung N."/>
            <person name="Uechi K."/>
            <person name="Horii T."/>
            <person name="Iida T."/>
            <person name="Fujita J."/>
            <person name="Nakamura S."/>
        </authorList>
    </citation>
    <scope>NUCLEOTIDE SEQUENCE [LARGE SCALE GENOMIC DNA]</scope>
    <source>
        <strain evidence="1 4">JCM 6377</strain>
    </source>
</reference>
<name>A0A2A7MMK9_MYCAG</name>
<accession>A0A2A7MMK9</accession>
<comment type="caution">
    <text evidence="2">The sequence shown here is derived from an EMBL/GenBank/DDBJ whole genome shotgun (WGS) entry which is preliminary data.</text>
</comment>
<proteinExistence type="predicted"/>
<gene>
    <name evidence="2" type="ORF">CQY20_33475</name>
    <name evidence="1" type="ORF">MAGR_20240</name>
</gene>
<evidence type="ECO:0000313" key="1">
    <source>
        <dbReference type="EMBL" id="GFG50583.1"/>
    </source>
</evidence>
<dbReference type="OrthoDB" id="9955629at2"/>
<organism evidence="2 3">
    <name type="scientific">Mycolicibacterium agri</name>
    <name type="common">Mycobacterium agri</name>
    <dbReference type="NCBI Taxonomy" id="36811"/>
    <lineage>
        <taxon>Bacteria</taxon>
        <taxon>Bacillati</taxon>
        <taxon>Actinomycetota</taxon>
        <taxon>Actinomycetes</taxon>
        <taxon>Mycobacteriales</taxon>
        <taxon>Mycobacteriaceae</taxon>
        <taxon>Mycolicibacterium</taxon>
    </lineage>
</organism>
<protein>
    <submittedName>
        <fullName evidence="2">Uncharacterized protein</fullName>
    </submittedName>
</protein>
<dbReference type="AlphaFoldDB" id="A0A2A7MMK9"/>
<keyword evidence="3" id="KW-1185">Reference proteome</keyword>
<evidence type="ECO:0000313" key="2">
    <source>
        <dbReference type="EMBL" id="PEG32945.1"/>
    </source>
</evidence>
<dbReference type="EMBL" id="PDCP01000179">
    <property type="protein sequence ID" value="PEG32945.1"/>
    <property type="molecule type" value="Genomic_DNA"/>
</dbReference>
<evidence type="ECO:0000313" key="3">
    <source>
        <dbReference type="Proteomes" id="UP000220914"/>
    </source>
</evidence>
<dbReference type="Proteomes" id="UP000220914">
    <property type="component" value="Unassembled WGS sequence"/>
</dbReference>
<reference evidence="1" key="3">
    <citation type="submission" date="2020-02" db="EMBL/GenBank/DDBJ databases">
        <authorList>
            <person name="Matsumoto Y."/>
            <person name="Motooka D."/>
            <person name="Nakamura S."/>
        </authorList>
    </citation>
    <scope>NUCLEOTIDE SEQUENCE</scope>
    <source>
        <strain evidence="1">JCM 6377</strain>
    </source>
</reference>
<dbReference type="EMBL" id="BLKS01000001">
    <property type="protein sequence ID" value="GFG50583.1"/>
    <property type="molecule type" value="Genomic_DNA"/>
</dbReference>
<sequence>MSANAARDIEGSFVDHIDLDVEVVQTDRGGWIVVANASGERKQFGEVHSSKKEAEFYAKHMFSGADRWTHAARVVEPEPKTYPGDHN</sequence>
<dbReference type="RefSeq" id="WP_097945626.1">
    <property type="nucleotide sequence ID" value="NZ_BLKS01000001.1"/>
</dbReference>
<evidence type="ECO:0000313" key="4">
    <source>
        <dbReference type="Proteomes" id="UP000465302"/>
    </source>
</evidence>
<dbReference type="Proteomes" id="UP000465302">
    <property type="component" value="Unassembled WGS sequence"/>
</dbReference>
<reference evidence="2 3" key="1">
    <citation type="submission" date="2017-10" db="EMBL/GenBank/DDBJ databases">
        <title>The new phylogeny of genus Mycobacterium.</title>
        <authorList>
            <person name="Tortoli E."/>
            <person name="Trovato A."/>
            <person name="Cirillo D.M."/>
        </authorList>
    </citation>
    <scope>NUCLEOTIDE SEQUENCE [LARGE SCALE GENOMIC DNA]</scope>
    <source>
        <strain evidence="2 3">CCUG37673</strain>
    </source>
</reference>